<organism evidence="1 2">
    <name type="scientific">Burkholderia ubonensis</name>
    <dbReference type="NCBI Taxonomy" id="101571"/>
    <lineage>
        <taxon>Bacteria</taxon>
        <taxon>Pseudomonadati</taxon>
        <taxon>Pseudomonadota</taxon>
        <taxon>Betaproteobacteria</taxon>
        <taxon>Burkholderiales</taxon>
        <taxon>Burkholderiaceae</taxon>
        <taxon>Burkholderia</taxon>
        <taxon>Burkholderia cepacia complex</taxon>
    </lineage>
</organism>
<proteinExistence type="predicted"/>
<dbReference type="Proteomes" id="UP000065504">
    <property type="component" value="Unassembled WGS sequence"/>
</dbReference>
<protein>
    <submittedName>
        <fullName evidence="1">Uncharacterized protein</fullName>
    </submittedName>
</protein>
<evidence type="ECO:0000313" key="1">
    <source>
        <dbReference type="EMBL" id="KWK74501.1"/>
    </source>
</evidence>
<reference evidence="1 2" key="1">
    <citation type="submission" date="2015-11" db="EMBL/GenBank/DDBJ databases">
        <title>Expanding the genomic diversity of Burkholderia species for the development of highly accurate diagnostics.</title>
        <authorList>
            <person name="Sahl J."/>
            <person name="Keim P."/>
            <person name="Wagner D."/>
        </authorList>
    </citation>
    <scope>NUCLEOTIDE SEQUENCE [LARGE SCALE GENOMIC DNA]</scope>
    <source>
        <strain evidence="1 2">MSMB782WGS</strain>
    </source>
</reference>
<dbReference type="AlphaFoldDB" id="A0A119UTQ8"/>
<comment type="caution">
    <text evidence="1">The sequence shown here is derived from an EMBL/GenBank/DDBJ whole genome shotgun (WGS) entry which is preliminary data.</text>
</comment>
<evidence type="ECO:0000313" key="2">
    <source>
        <dbReference type="Proteomes" id="UP000065504"/>
    </source>
</evidence>
<gene>
    <name evidence="1" type="ORF">WM16_16295</name>
</gene>
<sequence length="160" mass="16701">MDDVAYYGSSNTVFTVANVSYFSGANSGAHGGASIDTLKLTGAGQVLDLSKLMNVDGHDKLSSIEIIDITGTGNNTLKLSMSDVLTLGHEDLFRADGHTQMMVNGNAGDRVELSGISGFDAGHWANQGLAAVNGMAYVVYENAALNVELLVQSSVTTQLV</sequence>
<name>A0A119UTQ8_9BURK</name>
<accession>A0A119UTQ8</accession>
<dbReference type="EMBL" id="LPLU01000087">
    <property type="protein sequence ID" value="KWK74501.1"/>
    <property type="molecule type" value="Genomic_DNA"/>
</dbReference>